<proteinExistence type="predicted"/>
<accession>A0AAU7Q2A2</accession>
<reference evidence="1" key="1">
    <citation type="submission" date="2024-06" db="EMBL/GenBank/DDBJ databases">
        <authorList>
            <person name="Dussert Y."/>
            <person name="Peccoud J."/>
            <person name="Pigeault R."/>
        </authorList>
    </citation>
    <scope>NUCLEOTIDE SEQUENCE</scope>
    <source>
        <strain evidence="1">WArc</strain>
    </source>
</reference>
<protein>
    <submittedName>
        <fullName evidence="1">Uncharacterized protein</fullName>
    </submittedName>
</protein>
<dbReference type="EMBL" id="CP157942">
    <property type="protein sequence ID" value="XBS67090.1"/>
    <property type="molecule type" value="Genomic_DNA"/>
</dbReference>
<dbReference type="AlphaFoldDB" id="A0AAU7Q2A2"/>
<organism evidence="1">
    <name type="scientific">Wolbachia endosymbiont of Armadillidium arcangelii</name>
    <dbReference type="NCBI Taxonomy" id="3158571"/>
    <lineage>
        <taxon>Bacteria</taxon>
        <taxon>Pseudomonadati</taxon>
        <taxon>Pseudomonadota</taxon>
        <taxon>Alphaproteobacteria</taxon>
        <taxon>Rickettsiales</taxon>
        <taxon>Anaplasmataceae</taxon>
        <taxon>Wolbachieae</taxon>
        <taxon>Wolbachia</taxon>
    </lineage>
</organism>
<gene>
    <name evidence="1" type="ORF">ABLO99_08090</name>
</gene>
<sequence length="130" mass="14505">MSNSASVMDDKNTGYVALIPQDDSIEYKFEKAVNFIENKVINADGLTLAEIFQVLVRMLNGDLELVKKVLACANIMVKHEMRVAKESQLSRADVHRALEGKEGVFNGQDFIKKPPLLPAMRSVKKKSRGL</sequence>
<name>A0AAU7Q2A2_9RICK</name>
<evidence type="ECO:0000313" key="1">
    <source>
        <dbReference type="EMBL" id="XBS67090.1"/>
    </source>
</evidence>